<keyword evidence="2" id="KW-1185">Reference proteome</keyword>
<gene>
    <name evidence="1" type="ORF">ELY33_17025</name>
</gene>
<dbReference type="OrthoDB" id="7032807at2"/>
<comment type="caution">
    <text evidence="1">The sequence shown here is derived from an EMBL/GenBank/DDBJ whole genome shotgun (WGS) entry which is preliminary data.</text>
</comment>
<evidence type="ECO:0000313" key="2">
    <source>
        <dbReference type="Proteomes" id="UP000287336"/>
    </source>
</evidence>
<dbReference type="RefSeq" id="WP_126949094.1">
    <property type="nucleotide sequence ID" value="NZ_RZHG01000030.1"/>
</dbReference>
<proteinExistence type="predicted"/>
<dbReference type="AlphaFoldDB" id="A0A433KEY4"/>
<sequence>MSSDIAVIKEFAESGISIPARMAIELLNRLEVAERERNQAHGVIAAVVSEIPHRDSRNGNAPGHSHSVPGVWDYDNGALAGKKCGWCAVWQEAEKIAESRGKP</sequence>
<reference evidence="1 2" key="1">
    <citation type="submission" date="2018-12" db="EMBL/GenBank/DDBJ databases">
        <title>three novel Halomonas strain isolated from plants.</title>
        <authorList>
            <person name="Sun C."/>
        </authorList>
    </citation>
    <scope>NUCLEOTIDE SEQUENCE [LARGE SCALE GENOMIC DNA]</scope>
    <source>
        <strain evidence="1 2">DSM 19434</strain>
    </source>
</reference>
<dbReference type="Proteomes" id="UP000287336">
    <property type="component" value="Unassembled WGS sequence"/>
</dbReference>
<evidence type="ECO:0000313" key="1">
    <source>
        <dbReference type="EMBL" id="RUR26810.1"/>
    </source>
</evidence>
<accession>A0A433KEY4</accession>
<organism evidence="1 2">
    <name type="scientific">Vreelandella andesensis</name>
    <dbReference type="NCBI Taxonomy" id="447567"/>
    <lineage>
        <taxon>Bacteria</taxon>
        <taxon>Pseudomonadati</taxon>
        <taxon>Pseudomonadota</taxon>
        <taxon>Gammaproteobacteria</taxon>
        <taxon>Oceanospirillales</taxon>
        <taxon>Halomonadaceae</taxon>
        <taxon>Vreelandella</taxon>
    </lineage>
</organism>
<dbReference type="EMBL" id="RZHG01000030">
    <property type="protein sequence ID" value="RUR26810.1"/>
    <property type="molecule type" value="Genomic_DNA"/>
</dbReference>
<protein>
    <submittedName>
        <fullName evidence="1">Uncharacterized protein</fullName>
    </submittedName>
</protein>
<name>A0A433KEY4_9GAMM</name>